<protein>
    <recommendedName>
        <fullName evidence="3">Sel1 repeat family protein</fullName>
    </recommendedName>
</protein>
<dbReference type="Gene3D" id="1.25.40.10">
    <property type="entry name" value="Tetratricopeptide repeat domain"/>
    <property type="match status" value="1"/>
</dbReference>
<name>A0A2W5QDU3_9SPHN</name>
<gene>
    <name evidence="1" type="ORF">DI555_18975</name>
</gene>
<dbReference type="EMBL" id="QFPX01000020">
    <property type="protein sequence ID" value="PZQ52903.1"/>
    <property type="molecule type" value="Genomic_DNA"/>
</dbReference>
<dbReference type="InterPro" id="IPR011990">
    <property type="entry name" value="TPR-like_helical_dom_sf"/>
</dbReference>
<sequence>MKERPCVLVPFAAEEADVQAEALFLPDRLAAAAAGDFAACFDLGVVFSTGSHGATCDLIEAHKWFNLAAVAGDEEAATCRAEVAEDMTAREIAEAQRRARQWLSAEARKAA</sequence>
<evidence type="ECO:0000313" key="1">
    <source>
        <dbReference type="EMBL" id="PZQ52903.1"/>
    </source>
</evidence>
<comment type="caution">
    <text evidence="1">The sequence shown here is derived from an EMBL/GenBank/DDBJ whole genome shotgun (WGS) entry which is preliminary data.</text>
</comment>
<dbReference type="SUPFAM" id="SSF81901">
    <property type="entry name" value="HCP-like"/>
    <property type="match status" value="1"/>
</dbReference>
<evidence type="ECO:0008006" key="3">
    <source>
        <dbReference type="Google" id="ProtNLM"/>
    </source>
</evidence>
<dbReference type="AlphaFoldDB" id="A0A2W5QDU3"/>
<evidence type="ECO:0000313" key="2">
    <source>
        <dbReference type="Proteomes" id="UP000249082"/>
    </source>
</evidence>
<proteinExistence type="predicted"/>
<reference evidence="1 2" key="1">
    <citation type="submission" date="2017-08" db="EMBL/GenBank/DDBJ databases">
        <title>Infants hospitalized years apart are colonized by the same room-sourced microbial strains.</title>
        <authorList>
            <person name="Brooks B."/>
            <person name="Olm M.R."/>
            <person name="Firek B.A."/>
            <person name="Baker R."/>
            <person name="Thomas B.C."/>
            <person name="Morowitz M.J."/>
            <person name="Banfield J.F."/>
        </authorList>
    </citation>
    <scope>NUCLEOTIDE SEQUENCE [LARGE SCALE GENOMIC DNA]</scope>
    <source>
        <strain evidence="1">S2_005_002_R2_33</strain>
    </source>
</reference>
<accession>A0A2W5QDU3</accession>
<dbReference type="Proteomes" id="UP000249082">
    <property type="component" value="Unassembled WGS sequence"/>
</dbReference>
<organism evidence="1 2">
    <name type="scientific">Novosphingobium pentaromativorans</name>
    <dbReference type="NCBI Taxonomy" id="205844"/>
    <lineage>
        <taxon>Bacteria</taxon>
        <taxon>Pseudomonadati</taxon>
        <taxon>Pseudomonadota</taxon>
        <taxon>Alphaproteobacteria</taxon>
        <taxon>Sphingomonadales</taxon>
        <taxon>Sphingomonadaceae</taxon>
        <taxon>Novosphingobium</taxon>
    </lineage>
</organism>